<organism evidence="5 6">
    <name type="scientific">Nocardioides islandensis</name>
    <dbReference type="NCBI Taxonomy" id="433663"/>
    <lineage>
        <taxon>Bacteria</taxon>
        <taxon>Bacillati</taxon>
        <taxon>Actinomycetota</taxon>
        <taxon>Actinomycetes</taxon>
        <taxon>Propionibacteriales</taxon>
        <taxon>Nocardioidaceae</taxon>
        <taxon>Nocardioides</taxon>
    </lineage>
</organism>
<dbReference type="EMBL" id="JADKPN010000009">
    <property type="protein sequence ID" value="MBF4764381.1"/>
    <property type="molecule type" value="Genomic_DNA"/>
</dbReference>
<evidence type="ECO:0000256" key="1">
    <source>
        <dbReference type="ARBA" id="ARBA00004196"/>
    </source>
</evidence>
<evidence type="ECO:0000259" key="4">
    <source>
        <dbReference type="Pfam" id="PF13407"/>
    </source>
</evidence>
<accession>A0A930YDL3</accession>
<dbReference type="PROSITE" id="PS51318">
    <property type="entry name" value="TAT"/>
    <property type="match status" value="1"/>
</dbReference>
<keyword evidence="6" id="KW-1185">Reference proteome</keyword>
<protein>
    <submittedName>
        <fullName evidence="5">Sugar ABC transporter substrate-binding protein</fullName>
    </submittedName>
</protein>
<evidence type="ECO:0000313" key="5">
    <source>
        <dbReference type="EMBL" id="MBF4764381.1"/>
    </source>
</evidence>
<evidence type="ECO:0000256" key="2">
    <source>
        <dbReference type="ARBA" id="ARBA00007639"/>
    </source>
</evidence>
<dbReference type="AlphaFoldDB" id="A0A930YDL3"/>
<dbReference type="InterPro" id="IPR006311">
    <property type="entry name" value="TAT_signal"/>
</dbReference>
<gene>
    <name evidence="5" type="ORF">ISU07_14705</name>
</gene>
<comment type="subcellular location">
    <subcellularLocation>
        <location evidence="1">Cell envelope</location>
    </subcellularLocation>
</comment>
<dbReference type="Proteomes" id="UP000640489">
    <property type="component" value="Unassembled WGS sequence"/>
</dbReference>
<dbReference type="GO" id="GO:0030246">
    <property type="term" value="F:carbohydrate binding"/>
    <property type="evidence" value="ECO:0007669"/>
    <property type="project" value="UniProtKB-ARBA"/>
</dbReference>
<dbReference type="CDD" id="cd01536">
    <property type="entry name" value="PBP1_ABC_sugar_binding-like"/>
    <property type="match status" value="1"/>
</dbReference>
<dbReference type="Gene3D" id="3.40.50.2300">
    <property type="match status" value="2"/>
</dbReference>
<dbReference type="Pfam" id="PF13407">
    <property type="entry name" value="Peripla_BP_4"/>
    <property type="match status" value="1"/>
</dbReference>
<dbReference type="SUPFAM" id="SSF53822">
    <property type="entry name" value="Periplasmic binding protein-like I"/>
    <property type="match status" value="1"/>
</dbReference>
<dbReference type="RefSeq" id="WP_194707575.1">
    <property type="nucleotide sequence ID" value="NZ_JADKPN010000009.1"/>
</dbReference>
<sequence length="360" mass="37417">MTTNQTPSRRGVIKGFGALGATGIGATLLAGCDFGGGSDKTTQAEGVGAAATSGASTADGGVDLSNVQKGRKVGLISLDNSAAAVAVGLQGMNALKKTIDWEVNVVDIKGDPSAVPGAVSTLLAQGAEAIMCYALPNVGLDQAVKPANDKGVPVISLVSGRFENADAVADFDEWVSSARTSLYTMQRMEFAGEIALLDFTGLEATAIRSIVIRQIIDRFPDVKIVEDITVKVPGQLQDAHDRTAAFLGKHPDLKAIWCCFDDIALGANTAVKESGKDVFVTSIDGVPTALDAIRKGDPLAATCYNDQPLLMRIGVSLADRLLQGESVPKVGYQDSPLITADNLPAAGELPDGFITPFWQG</sequence>
<dbReference type="GO" id="GO:0030313">
    <property type="term" value="C:cell envelope"/>
    <property type="evidence" value="ECO:0007669"/>
    <property type="project" value="UniProtKB-SubCell"/>
</dbReference>
<comment type="similarity">
    <text evidence="2">Belongs to the bacterial solute-binding protein 2 family.</text>
</comment>
<keyword evidence="3" id="KW-0732">Signal</keyword>
<feature type="domain" description="Periplasmic binding protein" evidence="4">
    <location>
        <begin position="90"/>
        <end position="325"/>
    </location>
</feature>
<evidence type="ECO:0000256" key="3">
    <source>
        <dbReference type="ARBA" id="ARBA00022729"/>
    </source>
</evidence>
<reference evidence="5" key="1">
    <citation type="submission" date="2020-11" db="EMBL/GenBank/DDBJ databases">
        <title>Nocardioides sp. nov., isolated from Soil of Cynanchum wilfordii Hemsley rhizosphere.</title>
        <authorList>
            <person name="Lee J.-S."/>
            <person name="Suh M.K."/>
            <person name="Kim J.-S."/>
        </authorList>
    </citation>
    <scope>NUCLEOTIDE SEQUENCE</scope>
    <source>
        <strain evidence="5">KCTC 19275</strain>
    </source>
</reference>
<evidence type="ECO:0000313" key="6">
    <source>
        <dbReference type="Proteomes" id="UP000640489"/>
    </source>
</evidence>
<name>A0A930YDL3_9ACTN</name>
<comment type="caution">
    <text evidence="5">The sequence shown here is derived from an EMBL/GenBank/DDBJ whole genome shotgun (WGS) entry which is preliminary data.</text>
</comment>
<dbReference type="InterPro" id="IPR025997">
    <property type="entry name" value="SBP_2_dom"/>
</dbReference>
<proteinExistence type="inferred from homology"/>
<dbReference type="PANTHER" id="PTHR46847:SF1">
    <property type="entry name" value="D-ALLOSE-BINDING PERIPLASMIC PROTEIN-RELATED"/>
    <property type="match status" value="1"/>
</dbReference>
<dbReference type="InterPro" id="IPR028082">
    <property type="entry name" value="Peripla_BP_I"/>
</dbReference>
<dbReference type="PANTHER" id="PTHR46847">
    <property type="entry name" value="D-ALLOSE-BINDING PERIPLASMIC PROTEIN-RELATED"/>
    <property type="match status" value="1"/>
</dbReference>